<proteinExistence type="predicted"/>
<name>A0ABQ7QR89_PLUXY</name>
<reference evidence="1 2" key="1">
    <citation type="submission" date="2021-06" db="EMBL/GenBank/DDBJ databases">
        <title>A haploid diamondback moth (Plutella xylostella L.) genome assembly resolves 31 chromosomes and identifies a diamide resistance mutation.</title>
        <authorList>
            <person name="Ward C.M."/>
            <person name="Perry K.D."/>
            <person name="Baker G."/>
            <person name="Powis K."/>
            <person name="Heckel D.G."/>
            <person name="Baxter S.W."/>
        </authorList>
    </citation>
    <scope>NUCLEOTIDE SEQUENCE [LARGE SCALE GENOMIC DNA]</scope>
    <source>
        <strain evidence="1 2">LV</strain>
        <tissue evidence="1">Single pupa</tissue>
    </source>
</reference>
<keyword evidence="2" id="KW-1185">Reference proteome</keyword>
<evidence type="ECO:0000313" key="2">
    <source>
        <dbReference type="Proteomes" id="UP000823941"/>
    </source>
</evidence>
<dbReference type="Proteomes" id="UP000823941">
    <property type="component" value="Chromosome 10"/>
</dbReference>
<evidence type="ECO:0000313" key="1">
    <source>
        <dbReference type="EMBL" id="KAG7307506.1"/>
    </source>
</evidence>
<organism evidence="1 2">
    <name type="scientific">Plutella xylostella</name>
    <name type="common">Diamondback moth</name>
    <name type="synonym">Plutella maculipennis</name>
    <dbReference type="NCBI Taxonomy" id="51655"/>
    <lineage>
        <taxon>Eukaryota</taxon>
        <taxon>Metazoa</taxon>
        <taxon>Ecdysozoa</taxon>
        <taxon>Arthropoda</taxon>
        <taxon>Hexapoda</taxon>
        <taxon>Insecta</taxon>
        <taxon>Pterygota</taxon>
        <taxon>Neoptera</taxon>
        <taxon>Endopterygota</taxon>
        <taxon>Lepidoptera</taxon>
        <taxon>Glossata</taxon>
        <taxon>Ditrysia</taxon>
        <taxon>Yponomeutoidea</taxon>
        <taxon>Plutellidae</taxon>
        <taxon>Plutella</taxon>
    </lineage>
</organism>
<comment type="caution">
    <text evidence="1">The sequence shown here is derived from an EMBL/GenBank/DDBJ whole genome shotgun (WGS) entry which is preliminary data.</text>
</comment>
<gene>
    <name evidence="1" type="ORF">JYU34_007706</name>
</gene>
<accession>A0ABQ7QR89</accession>
<sequence length="61" mass="7005">MRFRKALEGDVYGLLMANVSVVVRYLLQVTKEEQSTERPAFQPARPRHAMRARITIATALF</sequence>
<protein>
    <submittedName>
        <fullName evidence="1">Uncharacterized protein</fullName>
    </submittedName>
</protein>
<dbReference type="EMBL" id="JAHIBW010000010">
    <property type="protein sequence ID" value="KAG7307506.1"/>
    <property type="molecule type" value="Genomic_DNA"/>
</dbReference>